<evidence type="ECO:0000313" key="3">
    <source>
        <dbReference type="Proteomes" id="UP000053105"/>
    </source>
</evidence>
<keyword evidence="1" id="KW-1133">Transmembrane helix</keyword>
<protein>
    <submittedName>
        <fullName evidence="2">Uncharacterized protein</fullName>
    </submittedName>
</protein>
<feature type="transmembrane region" description="Helical" evidence="1">
    <location>
        <begin position="119"/>
        <end position="140"/>
    </location>
</feature>
<dbReference type="Proteomes" id="UP000053105">
    <property type="component" value="Unassembled WGS sequence"/>
</dbReference>
<organism evidence="2 3">
    <name type="scientific">Melipona quadrifasciata</name>
    <dbReference type="NCBI Taxonomy" id="166423"/>
    <lineage>
        <taxon>Eukaryota</taxon>
        <taxon>Metazoa</taxon>
        <taxon>Ecdysozoa</taxon>
        <taxon>Arthropoda</taxon>
        <taxon>Hexapoda</taxon>
        <taxon>Insecta</taxon>
        <taxon>Pterygota</taxon>
        <taxon>Neoptera</taxon>
        <taxon>Endopterygota</taxon>
        <taxon>Hymenoptera</taxon>
        <taxon>Apocrita</taxon>
        <taxon>Aculeata</taxon>
        <taxon>Apoidea</taxon>
        <taxon>Anthophila</taxon>
        <taxon>Apidae</taxon>
        <taxon>Melipona</taxon>
    </lineage>
</organism>
<gene>
    <name evidence="2" type="ORF">WN51_05498</name>
</gene>
<keyword evidence="1" id="KW-0472">Membrane</keyword>
<accession>A0A0M9ACT1</accession>
<name>A0A0M9ACT1_9HYME</name>
<keyword evidence="3" id="KW-1185">Reference proteome</keyword>
<evidence type="ECO:0000313" key="2">
    <source>
        <dbReference type="EMBL" id="KOX80643.1"/>
    </source>
</evidence>
<reference evidence="2 3" key="1">
    <citation type="submission" date="2015-07" db="EMBL/GenBank/DDBJ databases">
        <title>The genome of Melipona quadrifasciata.</title>
        <authorList>
            <person name="Pan H."/>
            <person name="Kapheim K."/>
        </authorList>
    </citation>
    <scope>NUCLEOTIDE SEQUENCE [LARGE SCALE GENOMIC DNA]</scope>
    <source>
        <strain evidence="2">0111107301</strain>
        <tissue evidence="2">Whole body</tissue>
    </source>
</reference>
<evidence type="ECO:0000256" key="1">
    <source>
        <dbReference type="SAM" id="Phobius"/>
    </source>
</evidence>
<dbReference type="AlphaFoldDB" id="A0A0M9ACT1"/>
<dbReference type="EMBL" id="KQ435699">
    <property type="protein sequence ID" value="KOX80643.1"/>
    <property type="molecule type" value="Genomic_DNA"/>
</dbReference>
<sequence>MNKLLRYLIKDLTILRGQSCIYNESQLKPTVSQKADAFATAGIHLENKLLVDDIKKCSRGQGIKREIAGSSCSNYTHIPSHYVTYDTTLSHQIKSLRVLLISVNYNKISGTICAMKIPFLHFIYIAICILTFFTIVRISMPKTIRNCPLKSPLKSFCSYYEAVTTDVTRYIKQQNDVQKKKKATNYCIRFGHSLWSANQLPAQGLNYMILDNEYLERFENFEATCYIAVRYFDAASSVFRAIRNFNARESFGIAKGSVMSNERNERLTPAIRFMDVGEKFVFSANKVGRPILELTLQKKKEKEKIFEIYIKRVVIINHNKFGIAKIGKSRCLDVLDGFKCIVVYSNVELEDCARNCPSRIKEQLVISDIKYTINVKYHLCVKYSITSYIRSDKSEIYLNLLELKLMKFLKNNKTLCQEPNILDVKIGTEGQFSGIVATFFKRYSFEKSDATN</sequence>
<keyword evidence="1" id="KW-0812">Transmembrane</keyword>
<proteinExistence type="predicted"/>